<keyword evidence="10" id="KW-0862">Zinc</keyword>
<comment type="catalytic activity">
    <reaction evidence="1">
        <text>Endonucleolytic cleavage of RNA, removing extra 3' nucleotides from tRNA precursor, generating 3' termini of tRNAs. A 3'-hydroxy group is left at the tRNA terminus and a 5'-phosphoryl group is left at the trailer molecule.</text>
        <dbReference type="EC" id="3.1.26.11"/>
    </reaction>
</comment>
<feature type="region of interest" description="Disordered" evidence="11">
    <location>
        <begin position="136"/>
        <end position="161"/>
    </location>
</feature>
<evidence type="ECO:0000256" key="4">
    <source>
        <dbReference type="ARBA" id="ARBA00012477"/>
    </source>
</evidence>
<evidence type="ECO:0000256" key="9">
    <source>
        <dbReference type="ARBA" id="ARBA00022801"/>
    </source>
</evidence>
<dbReference type="Gene3D" id="3.60.15.10">
    <property type="entry name" value="Ribonuclease Z/Hydroxyacylglutathione hydrolase-like"/>
    <property type="match status" value="2"/>
</dbReference>
<dbReference type="AlphaFoldDB" id="A0AAD2FFD5"/>
<dbReference type="PANTHER" id="PTHR12553">
    <property type="entry name" value="ZINC PHOSPHODIESTERASE ELAC PROTEIN 2"/>
    <property type="match status" value="1"/>
</dbReference>
<keyword evidence="8" id="KW-0255">Endonuclease</keyword>
<dbReference type="GO" id="GO:1990180">
    <property type="term" value="P:mitochondrial tRNA 3'-end processing"/>
    <property type="evidence" value="ECO:0007669"/>
    <property type="project" value="TreeGrafter"/>
</dbReference>
<evidence type="ECO:0000259" key="12">
    <source>
        <dbReference type="Pfam" id="PF13691"/>
    </source>
</evidence>
<dbReference type="SUPFAM" id="SSF56281">
    <property type="entry name" value="Metallo-hydrolase/oxidoreductase"/>
    <property type="match status" value="2"/>
</dbReference>
<dbReference type="InterPro" id="IPR027794">
    <property type="entry name" value="tRNase_Z_dom"/>
</dbReference>
<evidence type="ECO:0000256" key="11">
    <source>
        <dbReference type="SAM" id="MobiDB-lite"/>
    </source>
</evidence>
<dbReference type="EC" id="3.1.26.11" evidence="4"/>
<keyword evidence="14" id="KW-1185">Reference proteome</keyword>
<gene>
    <name evidence="13" type="ORF">CYCCA115_LOCUS480</name>
</gene>
<keyword evidence="6" id="KW-0540">Nuclease</keyword>
<proteinExistence type="inferred from homology"/>
<sequence length="773" mass="84893">MSYSVRILSTKSLDSSPSVLLVSSDGTKTLVNCGEGCQRTFLEFGQKVSSMNRICLTHLSHDSIGGIPGMILTAADVLQDAVSSAKAALVHNNKKPQKPEESALPGLHLLGPVGTQKFVSSLRHFMRRDSFQVKVHEGAYSQPKNGGPKKRKKGSKNEGAYDVQSIVCHTNDFHRSEDSTKRQRLETNDQALSYIFTTPPIQGKFLVERAIALGIPKGPLFGQLKNGKSVTFTNEAGTTRTISSSEVVEPGSPGISIAVLYYPSNECLDQLKSSEKLKEYQENEKGHPVLEVIVHMATRDLFLGKEAKEWRESFGSEVKHIFLATDLRSSTETSSPFHSGMMGAIARSKVCSSVYNVPNIPIQLRETTPAAQPEGETVPGYMEAQPLLEYIIVPRSKRGFGSRNASVLHWRSIQKQVLQILEQSGAKGEAENALSHHSSVLTSNANNDKNRGELIFTGTGSAIPCKYRNVSGIYLKMENGNAMLLDVGEGTVGQLMRALSSSFSEVLCAIKAVWISHPHADHHLGLLRLLSDRNQVTDDPLLLIAPTSMLSFLLEYQEVDATVQGSYTFVDCKEVSTKVQRHLWLPEKHESHAKKMEQLHKDLGITRCTSVPVAHCRDAFAVILENTCFGRLVYSGDCRPSRPLAYAALGADLLIHEATFANGMEAEATLKRHSTIGEALQVAEDMKAKAVILTHFSQRYPKVPPVASKHNAPIVFAFDFVRVTPDNLLVAADLTQSMRLLYSEETAEKDEIMKDADVEAMNVPGLFAQKDVL</sequence>
<dbReference type="Proteomes" id="UP001295423">
    <property type="component" value="Unassembled WGS sequence"/>
</dbReference>
<accession>A0AAD2FFD5</accession>
<dbReference type="Pfam" id="PF23023">
    <property type="entry name" value="Anti-Pycsar_Apyc1"/>
    <property type="match status" value="1"/>
</dbReference>
<keyword evidence="7" id="KW-0479">Metal-binding</keyword>
<evidence type="ECO:0000256" key="6">
    <source>
        <dbReference type="ARBA" id="ARBA00022722"/>
    </source>
</evidence>
<evidence type="ECO:0000256" key="7">
    <source>
        <dbReference type="ARBA" id="ARBA00022723"/>
    </source>
</evidence>
<dbReference type="EMBL" id="CAKOGP040000001">
    <property type="protein sequence ID" value="CAJ1907227.1"/>
    <property type="molecule type" value="Genomic_DNA"/>
</dbReference>
<comment type="similarity">
    <text evidence="3">Belongs to the RNase Z family.</text>
</comment>
<dbReference type="CDD" id="cd07718">
    <property type="entry name" value="RNaseZ_ELAC1_ELAC2-C-term-like_MBL-fold"/>
    <property type="match status" value="1"/>
</dbReference>
<dbReference type="InterPro" id="IPR036866">
    <property type="entry name" value="RibonucZ/Hydroxyglut_hydro"/>
</dbReference>
<organism evidence="13 14">
    <name type="scientific">Cylindrotheca closterium</name>
    <dbReference type="NCBI Taxonomy" id="2856"/>
    <lineage>
        <taxon>Eukaryota</taxon>
        <taxon>Sar</taxon>
        <taxon>Stramenopiles</taxon>
        <taxon>Ochrophyta</taxon>
        <taxon>Bacillariophyta</taxon>
        <taxon>Bacillariophyceae</taxon>
        <taxon>Bacillariophycidae</taxon>
        <taxon>Bacillariales</taxon>
        <taxon>Bacillariaceae</taxon>
        <taxon>Cylindrotheca</taxon>
    </lineage>
</organism>
<dbReference type="PANTHER" id="PTHR12553:SF49">
    <property type="entry name" value="ZINC PHOSPHODIESTERASE ELAC PROTEIN 2"/>
    <property type="match status" value="1"/>
</dbReference>
<dbReference type="Pfam" id="PF13691">
    <property type="entry name" value="Lactamase_B_4"/>
    <property type="match status" value="1"/>
</dbReference>
<protein>
    <recommendedName>
        <fullName evidence="4">ribonuclease Z</fullName>
        <ecNumber evidence="4">3.1.26.11</ecNumber>
    </recommendedName>
</protein>
<dbReference type="GO" id="GO:0046872">
    <property type="term" value="F:metal ion binding"/>
    <property type="evidence" value="ECO:0007669"/>
    <property type="project" value="UniProtKB-KW"/>
</dbReference>
<evidence type="ECO:0000256" key="2">
    <source>
        <dbReference type="ARBA" id="ARBA00001947"/>
    </source>
</evidence>
<evidence type="ECO:0000256" key="10">
    <source>
        <dbReference type="ARBA" id="ARBA00022833"/>
    </source>
</evidence>
<evidence type="ECO:0000313" key="14">
    <source>
        <dbReference type="Proteomes" id="UP001295423"/>
    </source>
</evidence>
<reference evidence="13" key="1">
    <citation type="submission" date="2023-08" db="EMBL/GenBank/DDBJ databases">
        <authorList>
            <person name="Audoor S."/>
            <person name="Bilcke G."/>
        </authorList>
    </citation>
    <scope>NUCLEOTIDE SEQUENCE</scope>
</reference>
<dbReference type="InterPro" id="IPR047151">
    <property type="entry name" value="RNZ2-like"/>
</dbReference>
<keyword evidence="5" id="KW-0819">tRNA processing</keyword>
<comment type="cofactor">
    <cofactor evidence="2">
        <name>Zn(2+)</name>
        <dbReference type="ChEBI" id="CHEBI:29105"/>
    </cofactor>
</comment>
<evidence type="ECO:0000256" key="5">
    <source>
        <dbReference type="ARBA" id="ARBA00022694"/>
    </source>
</evidence>
<dbReference type="GO" id="GO:0005739">
    <property type="term" value="C:mitochondrion"/>
    <property type="evidence" value="ECO:0007669"/>
    <property type="project" value="TreeGrafter"/>
</dbReference>
<keyword evidence="9" id="KW-0378">Hydrolase</keyword>
<name>A0AAD2FFD5_9STRA</name>
<evidence type="ECO:0000256" key="1">
    <source>
        <dbReference type="ARBA" id="ARBA00000402"/>
    </source>
</evidence>
<comment type="caution">
    <text evidence="13">The sequence shown here is derived from an EMBL/GenBank/DDBJ whole genome shotgun (WGS) entry which is preliminary data.</text>
</comment>
<dbReference type="GO" id="GO:0042781">
    <property type="term" value="F:3'-tRNA processing endoribonuclease activity"/>
    <property type="evidence" value="ECO:0007669"/>
    <property type="project" value="UniProtKB-EC"/>
</dbReference>
<evidence type="ECO:0000256" key="3">
    <source>
        <dbReference type="ARBA" id="ARBA00007823"/>
    </source>
</evidence>
<evidence type="ECO:0000256" key="8">
    <source>
        <dbReference type="ARBA" id="ARBA00022759"/>
    </source>
</evidence>
<evidence type="ECO:0000313" key="13">
    <source>
        <dbReference type="EMBL" id="CAJ1907227.1"/>
    </source>
</evidence>
<feature type="domain" description="tRNase Z endonuclease" evidence="12">
    <location>
        <begin position="7"/>
        <end position="66"/>
    </location>
</feature>